<dbReference type="InterPro" id="IPR027417">
    <property type="entry name" value="P-loop_NTPase"/>
</dbReference>
<reference evidence="2" key="1">
    <citation type="submission" date="2019-11" db="UniProtKB">
        <authorList>
            <consortium name="WormBaseParasite"/>
        </authorList>
    </citation>
    <scope>IDENTIFICATION</scope>
</reference>
<dbReference type="SUPFAM" id="SSF52540">
    <property type="entry name" value="P-loop containing nucleoside triphosphate hydrolases"/>
    <property type="match status" value="1"/>
</dbReference>
<dbReference type="GO" id="GO:0007018">
    <property type="term" value="P:microtubule-based movement"/>
    <property type="evidence" value="ECO:0007669"/>
    <property type="project" value="InterPro"/>
</dbReference>
<dbReference type="WBParaSite" id="MCU_004462-RA">
    <property type="protein sequence ID" value="MCU_004462-RA"/>
    <property type="gene ID" value="MCU_004462"/>
</dbReference>
<evidence type="ECO:0000259" key="1">
    <source>
        <dbReference type="Pfam" id="PF17857"/>
    </source>
</evidence>
<feature type="domain" description="Dynein heavy chain 3 AAA+ lid" evidence="1">
    <location>
        <begin position="260"/>
        <end position="329"/>
    </location>
</feature>
<proteinExistence type="predicted"/>
<dbReference type="InterPro" id="IPR041589">
    <property type="entry name" value="DNAH3_AAA_lid_1"/>
</dbReference>
<dbReference type="InterPro" id="IPR026983">
    <property type="entry name" value="DHC"/>
</dbReference>
<dbReference type="AlphaFoldDB" id="A0A5K3F0G7"/>
<dbReference type="GO" id="GO:0030286">
    <property type="term" value="C:dynein complex"/>
    <property type="evidence" value="ECO:0007669"/>
    <property type="project" value="InterPro"/>
</dbReference>
<name>A0A5K3F0G7_MESCO</name>
<dbReference type="GO" id="GO:0045505">
    <property type="term" value="F:dynein intermediate chain binding"/>
    <property type="evidence" value="ECO:0007669"/>
    <property type="project" value="InterPro"/>
</dbReference>
<dbReference type="PANTHER" id="PTHR22878">
    <property type="entry name" value="DYNEIN HEAVY CHAIN 6, AXONEMAL-LIKE-RELATED"/>
    <property type="match status" value="1"/>
</dbReference>
<protein>
    <submittedName>
        <fullName evidence="2">AAA_lid_1 domain-containing protein</fullName>
    </submittedName>
</protein>
<organism evidence="2">
    <name type="scientific">Mesocestoides corti</name>
    <name type="common">Flatworm</name>
    <dbReference type="NCBI Taxonomy" id="53468"/>
    <lineage>
        <taxon>Eukaryota</taxon>
        <taxon>Metazoa</taxon>
        <taxon>Spiralia</taxon>
        <taxon>Lophotrochozoa</taxon>
        <taxon>Platyhelminthes</taxon>
        <taxon>Cestoda</taxon>
        <taxon>Eucestoda</taxon>
        <taxon>Cyclophyllidea</taxon>
        <taxon>Mesocestoididae</taxon>
        <taxon>Mesocestoides</taxon>
    </lineage>
</organism>
<sequence>MPFVAPGVIPSHSSYLFDYMFDLEEFHWVQWRRLVPKYIHNTAIPYPEIVVPTVETVKMEWILKEMFLLNHPLIIVGETGTSKTATALATIQGMNPESTCSLVINFSSRTSSKDVLRSLNANVEKRAKGVYGPMPGKKLIVFIDDLNMPQEDEYGTQQPIALMTMILGRGGLFEQGKDLVWRALKDMTYVGGMGPPGGGRRSLDPRFVSFFSIFHCLPPPASSLKKIFGNILGGHFTMGFSKKLQAMVANITSMSIETYFEIKSRLLPTPTKFHYTFNLRDISRVFQGMCQATSARFKGPKKILRLWRHESLRCYYDRLISDADRSVVDVSE</sequence>
<evidence type="ECO:0000313" key="2">
    <source>
        <dbReference type="WBParaSite" id="MCU_004462-RA"/>
    </source>
</evidence>
<dbReference type="Gene3D" id="3.40.50.300">
    <property type="entry name" value="P-loop containing nucleotide triphosphate hydrolases"/>
    <property type="match status" value="1"/>
</dbReference>
<dbReference type="Pfam" id="PF17857">
    <property type="entry name" value="AAA_lid_1"/>
    <property type="match status" value="1"/>
</dbReference>
<dbReference type="PANTHER" id="PTHR22878:SF63">
    <property type="entry name" value="DYNEIN AXONEMAL HEAVY CHAIN 10"/>
    <property type="match status" value="1"/>
</dbReference>
<accession>A0A5K3F0G7</accession>
<dbReference type="Gene3D" id="1.20.920.30">
    <property type="match status" value="1"/>
</dbReference>
<dbReference type="GO" id="GO:0051959">
    <property type="term" value="F:dynein light intermediate chain binding"/>
    <property type="evidence" value="ECO:0007669"/>
    <property type="project" value="InterPro"/>
</dbReference>
<dbReference type="Pfam" id="PF12775">
    <property type="entry name" value="AAA_7"/>
    <property type="match status" value="1"/>
</dbReference>